<keyword evidence="3" id="KW-1003">Cell membrane</keyword>
<dbReference type="PANTHER" id="PTHR33452:SF1">
    <property type="entry name" value="INNER MEMBRANE PROTEIN YPHA-RELATED"/>
    <property type="match status" value="1"/>
</dbReference>
<evidence type="ECO:0000256" key="3">
    <source>
        <dbReference type="ARBA" id="ARBA00022475"/>
    </source>
</evidence>
<accession>A0A9X2EKE1</accession>
<dbReference type="InterPro" id="IPR032808">
    <property type="entry name" value="DoxX"/>
</dbReference>
<evidence type="ECO:0000313" key="8">
    <source>
        <dbReference type="EMBL" id="MCM8557224.1"/>
    </source>
</evidence>
<feature type="transmembrane region" description="Helical" evidence="7">
    <location>
        <begin position="84"/>
        <end position="110"/>
    </location>
</feature>
<gene>
    <name evidence="8" type="ORF">NDO55_05245</name>
</gene>
<organism evidence="8 9">
    <name type="scientific">Sphingomicrobium sediminis</name>
    <dbReference type="NCBI Taxonomy" id="2950949"/>
    <lineage>
        <taxon>Bacteria</taxon>
        <taxon>Pseudomonadati</taxon>
        <taxon>Pseudomonadota</taxon>
        <taxon>Alphaproteobacteria</taxon>
        <taxon>Sphingomonadales</taxon>
        <taxon>Sphingomonadaceae</taxon>
        <taxon>Sphingomicrobium</taxon>
    </lineage>
</organism>
<evidence type="ECO:0000313" key="9">
    <source>
        <dbReference type="Proteomes" id="UP001155128"/>
    </source>
</evidence>
<keyword evidence="5 7" id="KW-1133">Transmembrane helix</keyword>
<evidence type="ECO:0000256" key="7">
    <source>
        <dbReference type="SAM" id="Phobius"/>
    </source>
</evidence>
<evidence type="ECO:0000256" key="6">
    <source>
        <dbReference type="ARBA" id="ARBA00023136"/>
    </source>
</evidence>
<name>A0A9X2EKE1_9SPHN</name>
<dbReference type="Proteomes" id="UP001155128">
    <property type="component" value="Unassembled WGS sequence"/>
</dbReference>
<keyword evidence="4 7" id="KW-0812">Transmembrane</keyword>
<evidence type="ECO:0000256" key="2">
    <source>
        <dbReference type="ARBA" id="ARBA00006679"/>
    </source>
</evidence>
<protein>
    <submittedName>
        <fullName evidence="8">DoxX family protein</fullName>
    </submittedName>
</protein>
<dbReference type="RefSeq" id="WP_252113111.1">
    <property type="nucleotide sequence ID" value="NZ_JAMSHT010000001.1"/>
</dbReference>
<dbReference type="InterPro" id="IPR051907">
    <property type="entry name" value="DoxX-like_oxidoreductase"/>
</dbReference>
<comment type="similarity">
    <text evidence="2">Belongs to the DoxX family.</text>
</comment>
<evidence type="ECO:0000256" key="1">
    <source>
        <dbReference type="ARBA" id="ARBA00004651"/>
    </source>
</evidence>
<comment type="caution">
    <text evidence="8">The sequence shown here is derived from an EMBL/GenBank/DDBJ whole genome shotgun (WGS) entry which is preliminary data.</text>
</comment>
<evidence type="ECO:0000256" key="4">
    <source>
        <dbReference type="ARBA" id="ARBA00022692"/>
    </source>
</evidence>
<dbReference type="Pfam" id="PF07681">
    <property type="entry name" value="DoxX"/>
    <property type="match status" value="1"/>
</dbReference>
<reference evidence="8" key="1">
    <citation type="submission" date="2022-06" db="EMBL/GenBank/DDBJ databases">
        <title>Sphingomicrobium sedimins sp. nov., a marine bacterium isolated from tidal flat.</title>
        <authorList>
            <person name="Kim C.-H."/>
            <person name="Yoo Y."/>
            <person name="Kim J.-J."/>
        </authorList>
    </citation>
    <scope>NUCLEOTIDE SEQUENCE</scope>
    <source>
        <strain evidence="8">GRR-S6-50</strain>
    </source>
</reference>
<sequence length="147" mass="15916">MKIFNDLKKVAKRPLVQDIVLLLTRLGLGGIFWVSGRTKVEEGSLLDIKPTTYGLFENLYGGVPLLPSDVSAVLATYAEHALPLLLAVGLLSRFAAAGLFVMTLVIQLFVFPGAFLSPHLGWFALALVVMTQGPGRFSLDYLLGKKA</sequence>
<comment type="subcellular location">
    <subcellularLocation>
        <location evidence="1">Cell membrane</location>
        <topology evidence="1">Multi-pass membrane protein</topology>
    </subcellularLocation>
</comment>
<keyword evidence="9" id="KW-1185">Reference proteome</keyword>
<proteinExistence type="inferred from homology"/>
<dbReference type="EMBL" id="JAMSHT010000001">
    <property type="protein sequence ID" value="MCM8557224.1"/>
    <property type="molecule type" value="Genomic_DNA"/>
</dbReference>
<feature type="transmembrane region" description="Helical" evidence="7">
    <location>
        <begin position="20"/>
        <end position="38"/>
    </location>
</feature>
<dbReference type="AlphaFoldDB" id="A0A9X2EKE1"/>
<dbReference type="GO" id="GO:0005886">
    <property type="term" value="C:plasma membrane"/>
    <property type="evidence" value="ECO:0007669"/>
    <property type="project" value="UniProtKB-SubCell"/>
</dbReference>
<keyword evidence="6 7" id="KW-0472">Membrane</keyword>
<dbReference type="PANTHER" id="PTHR33452">
    <property type="entry name" value="OXIDOREDUCTASE CATD-RELATED"/>
    <property type="match status" value="1"/>
</dbReference>
<evidence type="ECO:0000256" key="5">
    <source>
        <dbReference type="ARBA" id="ARBA00022989"/>
    </source>
</evidence>